<sequence length="419" mass="47446">MSNQKSKRAYGVSMPYMMYGRLEGFLRIPVAMVVWYLFFRGVAAPFYDHGDSRRCTGGDCAAAAVSLGLFTWLRVYLCANGVFLVTLFLVENLRCLLIPGPTRLSLTDDYVDGNPPKVDTMEAFKYDTPLGTYERIKIGFFVVTGIVFVRFFAAITTIFLGLFSTSVTGYLDRYAHPWWFGFWSRVSKVLVIVAFSLLGLHNIQLYGKLASRKECKFLISNHSCVVELVLLFIMADFPSFVSRRENLQFAFMGSIVKFSESILVDRDAATSRAQTQQAIFERARDPNAPQLMVFPEGTTCNQLTLFQFKKGVFAPGAPVQMICFAFPYKHFNASWTGREVGGNGFFDILLRLSCQFVNYAEVRALPVYYPTVEEKHDPILYAAHCQKMMATVLHANVSDATYGDYKEASRRYAETKKQK</sequence>
<dbReference type="Pfam" id="PF01553">
    <property type="entry name" value="Acyltransferase"/>
    <property type="match status" value="1"/>
</dbReference>
<evidence type="ECO:0000256" key="6">
    <source>
        <dbReference type="ARBA" id="ARBA00022692"/>
    </source>
</evidence>
<dbReference type="EMBL" id="LJSK01000362">
    <property type="protein sequence ID" value="KPI83517.1"/>
    <property type="molecule type" value="Genomic_DNA"/>
</dbReference>
<dbReference type="SUPFAM" id="SSF69593">
    <property type="entry name" value="Glycerol-3-phosphate (1)-acyltransferase"/>
    <property type="match status" value="1"/>
</dbReference>
<evidence type="ECO:0000313" key="15">
    <source>
        <dbReference type="EMBL" id="KPI83517.1"/>
    </source>
</evidence>
<keyword evidence="4" id="KW-0444">Lipid biosynthesis</keyword>
<feature type="domain" description="Phospholipid/glycerol acyltransferase" evidence="14">
    <location>
        <begin position="216"/>
        <end position="327"/>
    </location>
</feature>
<dbReference type="PANTHER" id="PTHR23063">
    <property type="entry name" value="PHOSPHOLIPID ACYLTRANSFERASE"/>
    <property type="match status" value="1"/>
</dbReference>
<comment type="pathway">
    <text evidence="2">Lipid metabolism.</text>
</comment>
<evidence type="ECO:0000256" key="11">
    <source>
        <dbReference type="ARBA" id="ARBA00023264"/>
    </source>
</evidence>
<dbReference type="CDD" id="cd07991">
    <property type="entry name" value="LPLAT_LPCAT1-like"/>
    <property type="match status" value="1"/>
</dbReference>
<proteinExistence type="inferred from homology"/>
<dbReference type="SMART" id="SM00563">
    <property type="entry name" value="PlsC"/>
    <property type="match status" value="1"/>
</dbReference>
<evidence type="ECO:0000256" key="13">
    <source>
        <dbReference type="SAM" id="Phobius"/>
    </source>
</evidence>
<dbReference type="InterPro" id="IPR002123">
    <property type="entry name" value="Plipid/glycerol_acylTrfase"/>
</dbReference>
<feature type="transmembrane region" description="Helical" evidence="13">
    <location>
        <begin position="215"/>
        <end position="235"/>
    </location>
</feature>
<dbReference type="VEuPathDB" id="TriTrypDB:Lsey_0362_0050"/>
<evidence type="ECO:0000259" key="14">
    <source>
        <dbReference type="SMART" id="SM00563"/>
    </source>
</evidence>
<organism evidence="15 16">
    <name type="scientific">Leptomonas seymouri</name>
    <dbReference type="NCBI Taxonomy" id="5684"/>
    <lineage>
        <taxon>Eukaryota</taxon>
        <taxon>Discoba</taxon>
        <taxon>Euglenozoa</taxon>
        <taxon>Kinetoplastea</taxon>
        <taxon>Metakinetoplastina</taxon>
        <taxon>Trypanosomatida</taxon>
        <taxon>Trypanosomatidae</taxon>
        <taxon>Leishmaniinae</taxon>
        <taxon>Leptomonas</taxon>
    </lineage>
</organism>
<evidence type="ECO:0000256" key="10">
    <source>
        <dbReference type="ARBA" id="ARBA00023209"/>
    </source>
</evidence>
<evidence type="ECO:0000256" key="5">
    <source>
        <dbReference type="ARBA" id="ARBA00022679"/>
    </source>
</evidence>
<dbReference type="Proteomes" id="UP000038009">
    <property type="component" value="Unassembled WGS sequence"/>
</dbReference>
<keyword evidence="11" id="KW-1208">Phospholipid metabolism</keyword>
<keyword evidence="9 13" id="KW-0472">Membrane</keyword>
<dbReference type="OrthoDB" id="272512at2759"/>
<evidence type="ECO:0000256" key="4">
    <source>
        <dbReference type="ARBA" id="ARBA00022516"/>
    </source>
</evidence>
<dbReference type="PANTHER" id="PTHR23063:SF58">
    <property type="entry name" value="PUTATIVE-RELATED"/>
    <property type="match status" value="1"/>
</dbReference>
<keyword evidence="12" id="KW-0012">Acyltransferase</keyword>
<feature type="transmembrane region" description="Helical" evidence="13">
    <location>
        <begin position="24"/>
        <end position="47"/>
    </location>
</feature>
<evidence type="ECO:0000256" key="2">
    <source>
        <dbReference type="ARBA" id="ARBA00005189"/>
    </source>
</evidence>
<evidence type="ECO:0000256" key="12">
    <source>
        <dbReference type="ARBA" id="ARBA00023315"/>
    </source>
</evidence>
<comment type="similarity">
    <text evidence="3">Belongs to the 1-acyl-sn-glycerol-3-phosphate acyltransferase family.</text>
</comment>
<evidence type="ECO:0000256" key="9">
    <source>
        <dbReference type="ARBA" id="ARBA00023136"/>
    </source>
</evidence>
<accession>A0A0N0P3C8</accession>
<dbReference type="InterPro" id="IPR045252">
    <property type="entry name" value="LPCAT1-like"/>
</dbReference>
<dbReference type="OMA" id="HPWWFGF"/>
<reference evidence="15 16" key="1">
    <citation type="journal article" date="2015" name="PLoS Pathog.">
        <title>Leptomonas seymouri: Adaptations to the Dixenous Life Cycle Analyzed by Genome Sequencing, Transcriptome Profiling and Co-infection with Leishmania donovani.</title>
        <authorList>
            <person name="Kraeva N."/>
            <person name="Butenko A."/>
            <person name="Hlavacova J."/>
            <person name="Kostygov A."/>
            <person name="Myskova J."/>
            <person name="Grybchuk D."/>
            <person name="Lestinova T."/>
            <person name="Votypka J."/>
            <person name="Volf P."/>
            <person name="Opperdoes F."/>
            <person name="Flegontov P."/>
            <person name="Lukes J."/>
            <person name="Yurchenko V."/>
        </authorList>
    </citation>
    <scope>NUCLEOTIDE SEQUENCE [LARGE SCALE GENOMIC DNA]</scope>
    <source>
        <strain evidence="15 16">ATCC 30220</strain>
    </source>
</reference>
<dbReference type="GO" id="GO:0008654">
    <property type="term" value="P:phospholipid biosynthetic process"/>
    <property type="evidence" value="ECO:0007669"/>
    <property type="project" value="UniProtKB-KW"/>
</dbReference>
<keyword evidence="6 13" id="KW-0812">Transmembrane</keyword>
<dbReference type="AlphaFoldDB" id="A0A0N0P3C8"/>
<evidence type="ECO:0000256" key="3">
    <source>
        <dbReference type="ARBA" id="ARBA00008655"/>
    </source>
</evidence>
<keyword evidence="7 13" id="KW-1133">Transmembrane helix</keyword>
<keyword evidence="5" id="KW-0808">Transferase</keyword>
<keyword evidence="16" id="KW-1185">Reference proteome</keyword>
<evidence type="ECO:0000256" key="8">
    <source>
        <dbReference type="ARBA" id="ARBA00023098"/>
    </source>
</evidence>
<evidence type="ECO:0000313" key="16">
    <source>
        <dbReference type="Proteomes" id="UP000038009"/>
    </source>
</evidence>
<comment type="caution">
    <text evidence="15">The sequence shown here is derived from an EMBL/GenBank/DDBJ whole genome shotgun (WGS) entry which is preliminary data.</text>
</comment>
<comment type="subcellular location">
    <subcellularLocation>
        <location evidence="1">Membrane</location>
    </subcellularLocation>
</comment>
<protein>
    <recommendedName>
        <fullName evidence="14">Phospholipid/glycerol acyltransferase domain-containing protein</fullName>
    </recommendedName>
</protein>
<keyword evidence="8" id="KW-0443">Lipid metabolism</keyword>
<evidence type="ECO:0000256" key="1">
    <source>
        <dbReference type="ARBA" id="ARBA00004370"/>
    </source>
</evidence>
<gene>
    <name evidence="15" type="ORF">ABL78_7449</name>
</gene>
<name>A0A0N0P3C8_LEPSE</name>
<keyword evidence="10" id="KW-0594">Phospholipid biosynthesis</keyword>
<feature type="transmembrane region" description="Helical" evidence="13">
    <location>
        <begin position="67"/>
        <end position="90"/>
    </location>
</feature>
<dbReference type="GO" id="GO:0016020">
    <property type="term" value="C:membrane"/>
    <property type="evidence" value="ECO:0007669"/>
    <property type="project" value="UniProtKB-SubCell"/>
</dbReference>
<evidence type="ECO:0000256" key="7">
    <source>
        <dbReference type="ARBA" id="ARBA00022989"/>
    </source>
</evidence>
<feature type="transmembrane region" description="Helical" evidence="13">
    <location>
        <begin position="182"/>
        <end position="203"/>
    </location>
</feature>
<dbReference type="GO" id="GO:0008374">
    <property type="term" value="F:O-acyltransferase activity"/>
    <property type="evidence" value="ECO:0007669"/>
    <property type="project" value="InterPro"/>
</dbReference>
<feature type="transmembrane region" description="Helical" evidence="13">
    <location>
        <begin position="138"/>
        <end position="162"/>
    </location>
</feature>